<reference evidence="1 2" key="1">
    <citation type="submission" date="2016-08" db="EMBL/GenBank/DDBJ databases">
        <title>Analysis of Carbohydrate Active Enzymes in Thermogemmatispora T81 Reveals Carbohydrate Degradation Ability.</title>
        <authorList>
            <person name="Tomazini A."/>
            <person name="Lal S."/>
            <person name="Stott M."/>
            <person name="Henrissat B."/>
            <person name="Polikarpov I."/>
            <person name="Sparling R."/>
            <person name="Levin D.B."/>
        </authorList>
    </citation>
    <scope>NUCLEOTIDE SEQUENCE [LARGE SCALE GENOMIC DNA]</scope>
    <source>
        <strain evidence="1 2">T81</strain>
    </source>
</reference>
<accession>A0A328V8K8</accession>
<evidence type="ECO:0000313" key="2">
    <source>
        <dbReference type="Proteomes" id="UP000248706"/>
    </source>
</evidence>
<evidence type="ECO:0000313" key="1">
    <source>
        <dbReference type="EMBL" id="RAQ93946.1"/>
    </source>
</evidence>
<organism evidence="1 2">
    <name type="scientific">Thermogemmatispora tikiterensis</name>
    <dbReference type="NCBI Taxonomy" id="1825093"/>
    <lineage>
        <taxon>Bacteria</taxon>
        <taxon>Bacillati</taxon>
        <taxon>Chloroflexota</taxon>
        <taxon>Ktedonobacteria</taxon>
        <taxon>Thermogemmatisporales</taxon>
        <taxon>Thermogemmatisporaceae</taxon>
        <taxon>Thermogemmatispora</taxon>
    </lineage>
</organism>
<comment type="caution">
    <text evidence="1">The sequence shown here is derived from an EMBL/GenBank/DDBJ whole genome shotgun (WGS) entry which is preliminary data.</text>
</comment>
<keyword evidence="2" id="KW-1185">Reference proteome</keyword>
<sequence>MDRFLSQGFDRERIALALAGFRPLEEVERRLRIDSEHRLSGQVIALPVRRPFQQAGPASSGLQDFAQLGGGGVQRAGGLLGVGFGPEPGEQALGMA</sequence>
<name>A0A328V8K8_9CHLR</name>
<dbReference type="AlphaFoldDB" id="A0A328V8K8"/>
<protein>
    <submittedName>
        <fullName evidence="1">Uncharacterized protein</fullName>
    </submittedName>
</protein>
<dbReference type="RefSeq" id="WP_112425432.1">
    <property type="nucleotide sequence ID" value="NZ_MCIF01000002.1"/>
</dbReference>
<proteinExistence type="predicted"/>
<dbReference type="Proteomes" id="UP000248706">
    <property type="component" value="Unassembled WGS sequence"/>
</dbReference>
<dbReference type="EMBL" id="MCIF01000002">
    <property type="protein sequence ID" value="RAQ93946.1"/>
    <property type="molecule type" value="Genomic_DNA"/>
</dbReference>
<gene>
    <name evidence="1" type="ORF">A4R35_00275</name>
</gene>